<evidence type="ECO:0000259" key="12">
    <source>
        <dbReference type="Pfam" id="PF23481"/>
    </source>
</evidence>
<name>A0A8I3QY06_CANLF</name>
<gene>
    <name evidence="15" type="primary">TMEM132B</name>
</gene>
<dbReference type="OrthoDB" id="10026202at2759"/>
<dbReference type="InterPro" id="IPR031436">
    <property type="entry name" value="TMEM132_C"/>
</dbReference>
<comment type="subcellular location">
    <subcellularLocation>
        <location evidence="1">Membrane</location>
        <topology evidence="1">Single-pass type I membrane protein</topology>
    </subcellularLocation>
</comment>
<dbReference type="InterPro" id="IPR031435">
    <property type="entry name" value="TMEM132_N"/>
</dbReference>
<dbReference type="FunCoup" id="A0A8I3QY06">
    <property type="interactions" value="229"/>
</dbReference>
<organism evidence="15 16">
    <name type="scientific">Canis lupus familiaris</name>
    <name type="common">Dog</name>
    <name type="synonym">Canis familiaris</name>
    <dbReference type="NCBI Taxonomy" id="9615"/>
    <lineage>
        <taxon>Eukaryota</taxon>
        <taxon>Metazoa</taxon>
        <taxon>Chordata</taxon>
        <taxon>Craniata</taxon>
        <taxon>Vertebrata</taxon>
        <taxon>Euteleostomi</taxon>
        <taxon>Mammalia</taxon>
        <taxon>Eutheria</taxon>
        <taxon>Laurasiatheria</taxon>
        <taxon>Carnivora</taxon>
        <taxon>Caniformia</taxon>
        <taxon>Canidae</taxon>
        <taxon>Canis</taxon>
    </lineage>
</organism>
<evidence type="ECO:0000313" key="15">
    <source>
        <dbReference type="Ensembl" id="ENSCAFP00845042446.1"/>
    </source>
</evidence>
<sequence length="1182" mass="130579">MSILLVPPEGLLLDSWEERRQCPSGSWPASPPLTGAHGGPAGARVWPLPRLCSGGLRGGDGQPLCAPVQQGWGGEGASLPEDGFRPHLRARPGEEHPQRHPQWPVCAACAQPHPGDQRHPETESRGIVDSLQRFSSLPAYLPTSFHIADAEEAFFLKEANQDVTRNSSLQARVESFFIYRARNPPTINASYGPFSAEKTIPQEFMLTSASFGNMEKFPFNWKLKSHILDSSIYSNRPKVQTLFYITGMDWDDSDPEENLPCVKMFAFPEAREVAASCRLRGDPGLCVAELELLPEWFSSGLDLEPEEEIPALLGGTAMELFFTLYPADQAGQCPLEEDGKWENNIHSGQDSPQQVSPPRERIGSVVVYPTQDDLKWSLVNLDENVVISVPLNLVREGDTATFLVSLASGSMADHFTLRIKAAAGVKISAVRVSSEQQWAVQEDIDGSGEQMTATLTCVGHHPDTQSRVNGSFYEILQVDFGIDNSSGLAGAQPITWQVEYPVEDSMSELAVSEIFVSQTSFVGIVPLAMDTEVLNTAVLTGKAVSVPVKVVGIQEDGSVVDVSEAVECRSADEDVVKVSNHCDSIFVNGKEMKSKVDTTVNFTHQHFTSQLEVTVWAPRLPLQIEISDTELSQIKGWRIPVASNRRPTRDSEDEEDEEKKGRGCSLQYQHATVRVLTQFVAEAPDLGQLSYMLGPDWQFDITDLVADFMKVEEPRIAQLQGGRTLVGREPGITTVQVLSPLSDSILAEKTVIVLDDRVTIADLGVQLVAGLSLALQPHRADKRAIVSTVSAQDVLTAPQQEAIVSSWILFSDGSVTPLDIYDPKDFSVTVSSLDEMVVSVQANLQSRWPVVVAQGEGQGPLIKLEMMISEPCQKTKRKSVLAVGKGNVKVRFEPNIDEHQGGTNDIEGLRREYKDHLSNSIEREGNQERAVQEWFQHGASVGQEERGNKSTTPQSPLEGKDKKLLKSGSPDTFTSFPTPGKLPEANNPSDLTVTSRGLTDLEIGMYALLCVFCLAILVFLINCVAFAWKYRHKRFAVSEQGNIPHSHDWVWLGNEVELLENPVDITLPSEECTTMLDRGLQFEERNFLLNGGSQKTFHSQLLRPSDYVYEKDMKSEPLNPSGPKRKRVKFTSYTTILPEDGGPYTNSILFDSEDNIKWVCQDTGLGGPRDLRDYMERLQDHM</sequence>
<evidence type="ECO:0000259" key="8">
    <source>
        <dbReference type="Pfam" id="PF15705"/>
    </source>
</evidence>
<dbReference type="PANTHER" id="PTHR13388">
    <property type="entry name" value="DETONATOR, ISOFORM E"/>
    <property type="match status" value="1"/>
</dbReference>
<feature type="region of interest" description="Disordered" evidence="6">
    <location>
        <begin position="642"/>
        <end position="663"/>
    </location>
</feature>
<evidence type="ECO:0000259" key="9">
    <source>
        <dbReference type="Pfam" id="PF15706"/>
    </source>
</evidence>
<dbReference type="InterPro" id="IPR055421">
    <property type="entry name" value="TMEM132_3rd"/>
</dbReference>
<dbReference type="Pfam" id="PF23481">
    <property type="entry name" value="Ig_TMEM132_2nd"/>
    <property type="match status" value="1"/>
</dbReference>
<dbReference type="InterPro" id="IPR055422">
    <property type="entry name" value="Ig_TMEM132_2nd"/>
</dbReference>
<keyword evidence="5 7" id="KW-0472">Membrane</keyword>
<evidence type="ECO:0000259" key="10">
    <source>
        <dbReference type="Pfam" id="PF16070"/>
    </source>
</evidence>
<dbReference type="InterPro" id="IPR026307">
    <property type="entry name" value="TMEM132"/>
</dbReference>
<dbReference type="Pfam" id="PF23487">
    <property type="entry name" value="Ig_TMEM132_6th"/>
    <property type="match status" value="1"/>
</dbReference>
<accession>A0A8I3QY06</accession>
<evidence type="ECO:0000256" key="1">
    <source>
        <dbReference type="ARBA" id="ARBA00004479"/>
    </source>
</evidence>
<evidence type="ECO:0000259" key="14">
    <source>
        <dbReference type="Pfam" id="PF23487"/>
    </source>
</evidence>
<protein>
    <submittedName>
        <fullName evidence="15">Transmembrane protein 132B</fullName>
    </submittedName>
</protein>
<feature type="transmembrane region" description="Helical" evidence="7">
    <location>
        <begin position="1003"/>
        <end position="1028"/>
    </location>
</feature>
<feature type="compositionally biased region" description="Polar residues" evidence="6">
    <location>
        <begin position="344"/>
        <end position="356"/>
    </location>
</feature>
<reference evidence="15" key="2">
    <citation type="submission" date="2025-08" db="UniProtKB">
        <authorList>
            <consortium name="Ensembl"/>
        </authorList>
    </citation>
    <scope>IDENTIFICATION</scope>
    <source>
        <strain evidence="15">Boxer</strain>
    </source>
</reference>
<evidence type="ECO:0000259" key="13">
    <source>
        <dbReference type="Pfam" id="PF23486"/>
    </source>
</evidence>
<dbReference type="InterPro" id="IPR055423">
    <property type="entry name" value="Ig_TMEM132_5th"/>
</dbReference>
<dbReference type="Pfam" id="PF23486">
    <property type="entry name" value="Ig_TMEM132_5th"/>
    <property type="match status" value="1"/>
</dbReference>
<dbReference type="AlphaFoldDB" id="A0A8I3QY06"/>
<keyword evidence="16" id="KW-1185">Reference proteome</keyword>
<evidence type="ECO:0000256" key="7">
    <source>
        <dbReference type="SAM" id="Phobius"/>
    </source>
</evidence>
<dbReference type="InterPro" id="IPR055424">
    <property type="entry name" value="Ig_TMEM132_6th"/>
</dbReference>
<evidence type="ECO:0000256" key="6">
    <source>
        <dbReference type="SAM" id="MobiDB-lite"/>
    </source>
</evidence>
<dbReference type="InterPro" id="IPR031437">
    <property type="entry name" value="Ig_TMEM132_4th"/>
</dbReference>
<evidence type="ECO:0000256" key="4">
    <source>
        <dbReference type="ARBA" id="ARBA00022989"/>
    </source>
</evidence>
<feature type="domain" description="Transmembrane protein TMEM132 N-terminal" evidence="8">
    <location>
        <begin position="144"/>
        <end position="205"/>
    </location>
</feature>
<feature type="domain" description="Transmembrane protein TMEM132 cohesin-like" evidence="11">
    <location>
        <begin position="376"/>
        <end position="520"/>
    </location>
</feature>
<dbReference type="Ensembl" id="ENSCAFT00845054033.1">
    <property type="protein sequence ID" value="ENSCAFP00845042446.1"/>
    <property type="gene ID" value="ENSCAFG00845030459.1"/>
</dbReference>
<feature type="domain" description="Transmembrane protein TMEM132 C-terminal" evidence="9">
    <location>
        <begin position="984"/>
        <end position="1056"/>
    </location>
</feature>
<evidence type="ECO:0000256" key="2">
    <source>
        <dbReference type="ARBA" id="ARBA00006166"/>
    </source>
</evidence>
<feature type="region of interest" description="Disordered" evidence="6">
    <location>
        <begin position="340"/>
        <end position="359"/>
    </location>
</feature>
<feature type="domain" description="Transmembrane protein TMEM132 sixth" evidence="14">
    <location>
        <begin position="759"/>
        <end position="874"/>
    </location>
</feature>
<keyword evidence="4 7" id="KW-1133">Transmembrane helix</keyword>
<proteinExistence type="inferred from homology"/>
<feature type="region of interest" description="Disordered" evidence="6">
    <location>
        <begin position="938"/>
        <end position="988"/>
    </location>
</feature>
<reference evidence="15" key="3">
    <citation type="submission" date="2025-09" db="UniProtKB">
        <authorList>
            <consortium name="Ensembl"/>
        </authorList>
    </citation>
    <scope>IDENTIFICATION</scope>
    <source>
        <strain evidence="15">Boxer</strain>
    </source>
</reference>
<evidence type="ECO:0000256" key="3">
    <source>
        <dbReference type="ARBA" id="ARBA00022692"/>
    </source>
</evidence>
<feature type="region of interest" description="Disordered" evidence="6">
    <location>
        <begin position="21"/>
        <end position="40"/>
    </location>
</feature>
<feature type="domain" description="Transmembrane protein TMEM132 second Ig-like" evidence="12">
    <location>
        <begin position="222"/>
        <end position="361"/>
    </location>
</feature>
<dbReference type="Pfam" id="PF15706">
    <property type="entry name" value="TMEM132_C"/>
    <property type="match status" value="1"/>
</dbReference>
<dbReference type="Pfam" id="PF16070">
    <property type="entry name" value="Ig_TMEM132_4th"/>
    <property type="match status" value="1"/>
</dbReference>
<dbReference type="Proteomes" id="UP000805418">
    <property type="component" value="Chromosome 26"/>
</dbReference>
<evidence type="ECO:0000256" key="5">
    <source>
        <dbReference type="ARBA" id="ARBA00023136"/>
    </source>
</evidence>
<reference evidence="15" key="1">
    <citation type="submission" date="2020-03" db="EMBL/GenBank/DDBJ databases">
        <title>Long-read based genome assembly of a Labrador retriever dog.</title>
        <authorList>
            <person name="Eory L."/>
            <person name="Zhang W."/>
            <person name="Schoenebeck J."/>
        </authorList>
    </citation>
    <scope>NUCLEOTIDE SEQUENCE [LARGE SCALE GENOMIC DNA]</scope>
    <source>
        <strain evidence="15">Labrador retriever</strain>
    </source>
</reference>
<feature type="domain" description="Transmembrane protein family 132 fourth" evidence="10">
    <location>
        <begin position="523"/>
        <end position="620"/>
    </location>
</feature>
<dbReference type="Pfam" id="PF15705">
    <property type="entry name" value="TMEM132_N"/>
    <property type="match status" value="1"/>
</dbReference>
<comment type="similarity">
    <text evidence="2">Belongs to the TMEM132 family.</text>
</comment>
<dbReference type="GO" id="GO:0016020">
    <property type="term" value="C:membrane"/>
    <property type="evidence" value="ECO:0007669"/>
    <property type="project" value="UniProtKB-SubCell"/>
</dbReference>
<keyword evidence="3 7" id="KW-0812">Transmembrane</keyword>
<dbReference type="GeneTree" id="ENSGT00940000159630"/>
<evidence type="ECO:0000259" key="11">
    <source>
        <dbReference type="Pfam" id="PF23039"/>
    </source>
</evidence>
<dbReference type="Pfam" id="PF23039">
    <property type="entry name" value="TMEM132_3rd"/>
    <property type="match status" value="1"/>
</dbReference>
<dbReference type="PANTHER" id="PTHR13388:SF12">
    <property type="entry name" value="TRANSMEMBRANE PROTEIN 132B"/>
    <property type="match status" value="1"/>
</dbReference>
<evidence type="ECO:0000313" key="16">
    <source>
        <dbReference type="Proteomes" id="UP000805418"/>
    </source>
</evidence>
<feature type="domain" description="Transmembrane protein TMEM132 fifth" evidence="13">
    <location>
        <begin position="623"/>
        <end position="758"/>
    </location>
</feature>